<sequence>MEVGQSAANALYEQAAGGTFRMDADAARRCAEVYTRLVDTTLEPELDRATNLMALKGFGGFESAIALQGGFSNKGAELVEALKGMIEAALKMAAAYMRAGQLIEEADALSAQSIRIATSEVPKQ</sequence>
<evidence type="ECO:0000313" key="2">
    <source>
        <dbReference type="Proteomes" id="UP001500603"/>
    </source>
</evidence>
<reference evidence="2" key="1">
    <citation type="journal article" date="2019" name="Int. J. Syst. Evol. Microbiol.">
        <title>The Global Catalogue of Microorganisms (GCM) 10K type strain sequencing project: providing services to taxonomists for standard genome sequencing and annotation.</title>
        <authorList>
            <consortium name="The Broad Institute Genomics Platform"/>
            <consortium name="The Broad Institute Genome Sequencing Center for Infectious Disease"/>
            <person name="Wu L."/>
            <person name="Ma J."/>
        </authorList>
    </citation>
    <scope>NUCLEOTIDE SEQUENCE [LARGE SCALE GENOMIC DNA]</scope>
    <source>
        <strain evidence="2">JCM 18298</strain>
    </source>
</reference>
<proteinExistence type="predicted"/>
<dbReference type="Proteomes" id="UP001500603">
    <property type="component" value="Unassembled WGS sequence"/>
</dbReference>
<evidence type="ECO:0008006" key="3">
    <source>
        <dbReference type="Google" id="ProtNLM"/>
    </source>
</evidence>
<keyword evidence="2" id="KW-1185">Reference proteome</keyword>
<comment type="caution">
    <text evidence="1">The sequence shown here is derived from an EMBL/GenBank/DDBJ whole genome shotgun (WGS) entry which is preliminary data.</text>
</comment>
<name>A0ABP9JZJ3_9NOCA</name>
<accession>A0ABP9JZJ3</accession>
<dbReference type="EMBL" id="BAABJM010000001">
    <property type="protein sequence ID" value="GAA5046803.1"/>
    <property type="molecule type" value="Genomic_DNA"/>
</dbReference>
<organism evidence="1 2">
    <name type="scientific">Nocardia callitridis</name>
    <dbReference type="NCBI Taxonomy" id="648753"/>
    <lineage>
        <taxon>Bacteria</taxon>
        <taxon>Bacillati</taxon>
        <taxon>Actinomycetota</taxon>
        <taxon>Actinomycetes</taxon>
        <taxon>Mycobacteriales</taxon>
        <taxon>Nocardiaceae</taxon>
        <taxon>Nocardia</taxon>
    </lineage>
</organism>
<protein>
    <recommendedName>
        <fullName evidence="3">ESX-1 secretion-associated protein</fullName>
    </recommendedName>
</protein>
<evidence type="ECO:0000313" key="1">
    <source>
        <dbReference type="EMBL" id="GAA5046803.1"/>
    </source>
</evidence>
<dbReference type="RefSeq" id="WP_345494075.1">
    <property type="nucleotide sequence ID" value="NZ_BAABJM010000001.1"/>
</dbReference>
<gene>
    <name evidence="1" type="ORF">GCM10023318_12580</name>
</gene>